<dbReference type="Gene3D" id="1.10.260.40">
    <property type="entry name" value="lambda repressor-like DNA-binding domains"/>
    <property type="match status" value="1"/>
</dbReference>
<evidence type="ECO:0000256" key="3">
    <source>
        <dbReference type="ARBA" id="ARBA00023163"/>
    </source>
</evidence>
<protein>
    <submittedName>
        <fullName evidence="5">Transcriptional regulator, XRE family</fullName>
    </submittedName>
</protein>
<comment type="caution">
    <text evidence="5">The sequence shown here is derived from an EMBL/GenBank/DDBJ whole genome shotgun (WGS) entry which is preliminary data.</text>
</comment>
<sequence>MSRRDLDIAYLGKLGADMYALYCTLAKECKFSYYVFMSSGKKLGENLRKLRLKKNMSQGDLATALSVDRAYISNIENGRMNPTLSTLEKIANALGISSSELLK</sequence>
<name>A0A0G0TPB0_9BACT</name>
<dbReference type="InterPro" id="IPR001387">
    <property type="entry name" value="Cro/C1-type_HTH"/>
</dbReference>
<evidence type="ECO:0000313" key="5">
    <source>
        <dbReference type="EMBL" id="KKR78854.1"/>
    </source>
</evidence>
<dbReference type="InterPro" id="IPR010982">
    <property type="entry name" value="Lambda_DNA-bd_dom_sf"/>
</dbReference>
<dbReference type="Proteomes" id="UP000034749">
    <property type="component" value="Unassembled WGS sequence"/>
</dbReference>
<dbReference type="GO" id="GO:0003700">
    <property type="term" value="F:DNA-binding transcription factor activity"/>
    <property type="evidence" value="ECO:0007669"/>
    <property type="project" value="TreeGrafter"/>
</dbReference>
<reference evidence="5 6" key="1">
    <citation type="journal article" date="2015" name="Nature">
        <title>rRNA introns, odd ribosomes, and small enigmatic genomes across a large radiation of phyla.</title>
        <authorList>
            <person name="Brown C.T."/>
            <person name="Hug L.A."/>
            <person name="Thomas B.C."/>
            <person name="Sharon I."/>
            <person name="Castelle C.J."/>
            <person name="Singh A."/>
            <person name="Wilkins M.J."/>
            <person name="Williams K.H."/>
            <person name="Banfield J.F."/>
        </authorList>
    </citation>
    <scope>NUCLEOTIDE SEQUENCE [LARGE SCALE GENOMIC DNA]</scope>
</reference>
<dbReference type="AlphaFoldDB" id="A0A0G0TPB0"/>
<evidence type="ECO:0000313" key="6">
    <source>
        <dbReference type="Proteomes" id="UP000034749"/>
    </source>
</evidence>
<accession>A0A0G0TPB0</accession>
<dbReference type="PANTHER" id="PTHR46797:SF23">
    <property type="entry name" value="HTH-TYPE TRANSCRIPTIONAL REGULATOR SUTR"/>
    <property type="match status" value="1"/>
</dbReference>
<keyword evidence="3" id="KW-0804">Transcription</keyword>
<dbReference type="PROSITE" id="PS50943">
    <property type="entry name" value="HTH_CROC1"/>
    <property type="match status" value="1"/>
</dbReference>
<evidence type="ECO:0000256" key="2">
    <source>
        <dbReference type="ARBA" id="ARBA00023125"/>
    </source>
</evidence>
<organism evidence="5 6">
    <name type="scientific">Candidatus Nomurabacteria bacterium GW2011_GWA2_40_9</name>
    <dbReference type="NCBI Taxonomy" id="1618734"/>
    <lineage>
        <taxon>Bacteria</taxon>
        <taxon>Candidatus Nomuraibacteriota</taxon>
    </lineage>
</organism>
<dbReference type="EMBL" id="LBZW01000023">
    <property type="protein sequence ID" value="KKR78854.1"/>
    <property type="molecule type" value="Genomic_DNA"/>
</dbReference>
<evidence type="ECO:0000256" key="1">
    <source>
        <dbReference type="ARBA" id="ARBA00023015"/>
    </source>
</evidence>
<dbReference type="GO" id="GO:0005829">
    <property type="term" value="C:cytosol"/>
    <property type="evidence" value="ECO:0007669"/>
    <property type="project" value="TreeGrafter"/>
</dbReference>
<keyword evidence="1" id="KW-0805">Transcription regulation</keyword>
<dbReference type="CDD" id="cd00093">
    <property type="entry name" value="HTH_XRE"/>
    <property type="match status" value="1"/>
</dbReference>
<proteinExistence type="predicted"/>
<dbReference type="SUPFAM" id="SSF47413">
    <property type="entry name" value="lambda repressor-like DNA-binding domains"/>
    <property type="match status" value="1"/>
</dbReference>
<dbReference type="SMART" id="SM00530">
    <property type="entry name" value="HTH_XRE"/>
    <property type="match status" value="1"/>
</dbReference>
<feature type="domain" description="HTH cro/C1-type" evidence="4">
    <location>
        <begin position="47"/>
        <end position="101"/>
    </location>
</feature>
<dbReference type="PANTHER" id="PTHR46797">
    <property type="entry name" value="HTH-TYPE TRANSCRIPTIONAL REGULATOR"/>
    <property type="match status" value="1"/>
</dbReference>
<keyword evidence="2" id="KW-0238">DNA-binding</keyword>
<evidence type="ECO:0000259" key="4">
    <source>
        <dbReference type="PROSITE" id="PS50943"/>
    </source>
</evidence>
<dbReference type="GO" id="GO:0003677">
    <property type="term" value="F:DNA binding"/>
    <property type="evidence" value="ECO:0007669"/>
    <property type="project" value="UniProtKB-KW"/>
</dbReference>
<dbReference type="InterPro" id="IPR050807">
    <property type="entry name" value="TransReg_Diox_bact_type"/>
</dbReference>
<gene>
    <name evidence="5" type="ORF">UU24_C0023G0001</name>
</gene>
<dbReference type="Pfam" id="PF01381">
    <property type="entry name" value="HTH_3"/>
    <property type="match status" value="1"/>
</dbReference>